<evidence type="ECO:0008006" key="4">
    <source>
        <dbReference type="Google" id="ProtNLM"/>
    </source>
</evidence>
<evidence type="ECO:0000313" key="3">
    <source>
        <dbReference type="Proteomes" id="UP000248724"/>
    </source>
</evidence>
<reference evidence="2 3" key="1">
    <citation type="journal article" date="2017" name="Nature">
        <title>Atmospheric trace gases support primary production in Antarctic desert surface soil.</title>
        <authorList>
            <person name="Ji M."/>
            <person name="Greening C."/>
            <person name="Vanwonterghem I."/>
            <person name="Carere C.R."/>
            <person name="Bay S.K."/>
            <person name="Steen J.A."/>
            <person name="Montgomery K."/>
            <person name="Lines T."/>
            <person name="Beardall J."/>
            <person name="van Dorst J."/>
            <person name="Snape I."/>
            <person name="Stott M.B."/>
            <person name="Hugenholtz P."/>
            <person name="Ferrari B.C."/>
        </authorList>
    </citation>
    <scope>NUCLEOTIDE SEQUENCE [LARGE SCALE GENOMIC DNA]</scope>
    <source>
        <strain evidence="2">RRmetagenome_bin12</strain>
    </source>
</reference>
<dbReference type="AlphaFoldDB" id="A0A2W5YX51"/>
<protein>
    <recommendedName>
        <fullName evidence="4">ABM domain-containing protein</fullName>
    </recommendedName>
</protein>
<dbReference type="Proteomes" id="UP000248724">
    <property type="component" value="Unassembled WGS sequence"/>
</dbReference>
<organism evidence="2 3">
    <name type="scientific">Candidatus Aeolococcus gillhamiae</name>
    <dbReference type="NCBI Taxonomy" id="3127015"/>
    <lineage>
        <taxon>Bacteria</taxon>
        <taxon>Bacillati</taxon>
        <taxon>Candidatus Dormiibacterota</taxon>
        <taxon>Candidatus Dormibacteria</taxon>
        <taxon>Candidatus Aeolococcales</taxon>
        <taxon>Candidatus Aeolococcaceae</taxon>
        <taxon>Candidatus Aeolococcus</taxon>
    </lineage>
</organism>
<evidence type="ECO:0000313" key="2">
    <source>
        <dbReference type="EMBL" id="PZR77523.1"/>
    </source>
</evidence>
<proteinExistence type="predicted"/>
<feature type="region of interest" description="Disordered" evidence="1">
    <location>
        <begin position="94"/>
        <end position="117"/>
    </location>
</feature>
<name>A0A2W5YX51_9BACT</name>
<gene>
    <name evidence="2" type="ORF">DLM65_15515</name>
</gene>
<accession>A0A2W5YX51</accession>
<sequence length="117" mass="12660">MAGHTTVTAQRGGRGQEVVEMAVTMVQEMPGANQEMYDKILSNMGMPPEGELGEGQIAHIAAPMDGGWRVVDVWESEEAFHKFAQTRLMPAMAAAGGPADAPPPKFYQVRNFNSRKG</sequence>
<comment type="caution">
    <text evidence="2">The sequence shown here is derived from an EMBL/GenBank/DDBJ whole genome shotgun (WGS) entry which is preliminary data.</text>
</comment>
<evidence type="ECO:0000256" key="1">
    <source>
        <dbReference type="SAM" id="MobiDB-lite"/>
    </source>
</evidence>
<dbReference type="EMBL" id="QHBU01000297">
    <property type="protein sequence ID" value="PZR77523.1"/>
    <property type="molecule type" value="Genomic_DNA"/>
</dbReference>